<dbReference type="PANTHER" id="PTHR43806">
    <property type="entry name" value="PEPTIDASE S8"/>
    <property type="match status" value="1"/>
</dbReference>
<evidence type="ECO:0000256" key="1">
    <source>
        <dbReference type="ARBA" id="ARBA00011073"/>
    </source>
</evidence>
<reference evidence="10" key="1">
    <citation type="journal article" date="2019" name="Int. J. Syst. Evol. Microbiol.">
        <title>The Global Catalogue of Microorganisms (GCM) 10K type strain sequencing project: providing services to taxonomists for standard genome sequencing and annotation.</title>
        <authorList>
            <consortium name="The Broad Institute Genomics Platform"/>
            <consortium name="The Broad Institute Genome Sequencing Center for Infectious Disease"/>
            <person name="Wu L."/>
            <person name="Ma J."/>
        </authorList>
    </citation>
    <scope>NUCLEOTIDE SEQUENCE [LARGE SCALE GENOMIC DNA]</scope>
    <source>
        <strain evidence="10">CGMCC 4.7643</strain>
    </source>
</reference>
<dbReference type="PROSITE" id="PS51892">
    <property type="entry name" value="SUBTILASE"/>
    <property type="match status" value="1"/>
</dbReference>
<evidence type="ECO:0000256" key="5">
    <source>
        <dbReference type="PROSITE-ProRule" id="PRU01240"/>
    </source>
</evidence>
<name>A0ABW5GSS3_9PSEU</name>
<proteinExistence type="inferred from homology"/>
<evidence type="ECO:0000313" key="10">
    <source>
        <dbReference type="Proteomes" id="UP001597419"/>
    </source>
</evidence>
<dbReference type="InterPro" id="IPR013783">
    <property type="entry name" value="Ig-like_fold"/>
</dbReference>
<dbReference type="InterPro" id="IPR036852">
    <property type="entry name" value="Peptidase_S8/S53_dom_sf"/>
</dbReference>
<dbReference type="EMBL" id="JBHUKU010000022">
    <property type="protein sequence ID" value="MFD2463968.1"/>
    <property type="molecule type" value="Genomic_DNA"/>
</dbReference>
<evidence type="ECO:0000259" key="8">
    <source>
        <dbReference type="Pfam" id="PF00082"/>
    </source>
</evidence>
<dbReference type="Gene3D" id="3.50.30.30">
    <property type="match status" value="1"/>
</dbReference>
<dbReference type="PRINTS" id="PR00723">
    <property type="entry name" value="SUBTILISIN"/>
</dbReference>
<evidence type="ECO:0000256" key="4">
    <source>
        <dbReference type="ARBA" id="ARBA00022825"/>
    </source>
</evidence>
<keyword evidence="4 5" id="KW-0720">Serine protease</keyword>
<accession>A0ABW5GSS3</accession>
<protein>
    <submittedName>
        <fullName evidence="9">S8 family serine peptidase</fullName>
    </submittedName>
</protein>
<dbReference type="InterPro" id="IPR022398">
    <property type="entry name" value="Peptidase_S8_His-AS"/>
</dbReference>
<gene>
    <name evidence="9" type="ORF">ACFSYJ_35495</name>
</gene>
<keyword evidence="2 5" id="KW-0645">Protease</keyword>
<dbReference type="InterPro" id="IPR023827">
    <property type="entry name" value="Peptidase_S8_Asp-AS"/>
</dbReference>
<evidence type="ECO:0000256" key="7">
    <source>
        <dbReference type="SAM" id="SignalP"/>
    </source>
</evidence>
<feature type="domain" description="Peptidase S8/S53" evidence="8">
    <location>
        <begin position="242"/>
        <end position="503"/>
    </location>
</feature>
<feature type="chain" id="PRO_5046794172" evidence="7">
    <location>
        <begin position="37"/>
        <end position="1349"/>
    </location>
</feature>
<dbReference type="Pfam" id="PF00082">
    <property type="entry name" value="Peptidase_S8"/>
    <property type="match status" value="1"/>
</dbReference>
<keyword evidence="10" id="KW-1185">Reference proteome</keyword>
<evidence type="ECO:0000256" key="3">
    <source>
        <dbReference type="ARBA" id="ARBA00022801"/>
    </source>
</evidence>
<dbReference type="InterPro" id="IPR023828">
    <property type="entry name" value="Peptidase_S8_Ser-AS"/>
</dbReference>
<feature type="signal peptide" evidence="7">
    <location>
        <begin position="1"/>
        <end position="36"/>
    </location>
</feature>
<dbReference type="InterPro" id="IPR000209">
    <property type="entry name" value="Peptidase_S8/S53_dom"/>
</dbReference>
<organism evidence="9 10">
    <name type="scientific">Amycolatopsis samaneae</name>
    <dbReference type="NCBI Taxonomy" id="664691"/>
    <lineage>
        <taxon>Bacteria</taxon>
        <taxon>Bacillati</taxon>
        <taxon>Actinomycetota</taxon>
        <taxon>Actinomycetes</taxon>
        <taxon>Pseudonocardiales</taxon>
        <taxon>Pseudonocardiaceae</taxon>
        <taxon>Amycolatopsis</taxon>
    </lineage>
</organism>
<dbReference type="Gene3D" id="3.40.50.200">
    <property type="entry name" value="Peptidase S8/S53 domain"/>
    <property type="match status" value="1"/>
</dbReference>
<dbReference type="RefSeq" id="WP_345386079.1">
    <property type="nucleotide sequence ID" value="NZ_BAABHG010000001.1"/>
</dbReference>
<dbReference type="PANTHER" id="PTHR43806:SF65">
    <property type="entry name" value="SERINE PROTEASE APRX"/>
    <property type="match status" value="1"/>
</dbReference>
<dbReference type="Gene3D" id="2.60.40.10">
    <property type="entry name" value="Immunoglobulins"/>
    <property type="match status" value="1"/>
</dbReference>
<dbReference type="PROSITE" id="PS00138">
    <property type="entry name" value="SUBTILASE_SER"/>
    <property type="match status" value="1"/>
</dbReference>
<dbReference type="InterPro" id="IPR015500">
    <property type="entry name" value="Peptidase_S8_subtilisin-rel"/>
</dbReference>
<dbReference type="SUPFAM" id="SSF52743">
    <property type="entry name" value="Subtilisin-like"/>
    <property type="match status" value="1"/>
</dbReference>
<keyword evidence="7" id="KW-0732">Signal</keyword>
<evidence type="ECO:0000313" key="9">
    <source>
        <dbReference type="EMBL" id="MFD2463968.1"/>
    </source>
</evidence>
<dbReference type="PROSITE" id="PS00137">
    <property type="entry name" value="SUBTILASE_HIS"/>
    <property type="match status" value="1"/>
</dbReference>
<comment type="similarity">
    <text evidence="1 5 6">Belongs to the peptidase S8 family.</text>
</comment>
<dbReference type="SUPFAM" id="SSF52025">
    <property type="entry name" value="PA domain"/>
    <property type="match status" value="1"/>
</dbReference>
<dbReference type="InterPro" id="IPR046450">
    <property type="entry name" value="PA_dom_sf"/>
</dbReference>
<dbReference type="Proteomes" id="UP001597419">
    <property type="component" value="Unassembled WGS sequence"/>
</dbReference>
<feature type="active site" description="Charge relay system" evidence="5">
    <location>
        <position position="459"/>
    </location>
</feature>
<comment type="caution">
    <text evidence="9">The sequence shown here is derived from an EMBL/GenBank/DDBJ whole genome shotgun (WGS) entry which is preliminary data.</text>
</comment>
<dbReference type="InterPro" id="IPR050131">
    <property type="entry name" value="Peptidase_S8_subtilisin-like"/>
</dbReference>
<keyword evidence="3 5" id="KW-0378">Hydrolase</keyword>
<evidence type="ECO:0000256" key="2">
    <source>
        <dbReference type="ARBA" id="ARBA00022670"/>
    </source>
</evidence>
<sequence length="1349" mass="140486">MFTRSRFPYRRRFRGPTTLAATTMLVLSTGTAIAHAAPAAGPPGASPAPPGSHRVTLLTGDVVVYTEDGAGHRTARIEPAARDGQPPPTFQITTTAEGLEVYPSDALPFVTGGLLGRDLFNVTALVRDGRDDASTPTIPVITGYDGPAPRSAATLESRAQPLPQTERLIPLTTLNSVGIQVRKPGAAEFWRSLATHDARGKPVLRQGISRVSADKRVRVAQDRNGGTAQVGAPEAWQRGFTGAGTTIAVVDTGIDENHPDLKGKTVASADFSGEGDTVDRHGHGTHVASIAAGTGAASGGRYKGVAPDAKLMVAKVFGAGGEGDTAQVIAGVDWAVAQGAKIVNLSLGAGVTDGSDPLSQEIDRLSARSGTLFVVAAGNAGSGNRTVTSPGTAVSALTVGAVDGRNALAWFSSRGPRLGDALVKPEITAPGVDITAARAAGTGMGSPVDDYYTTASGTSMATPSVTGSAAILLQQHPELSGDTLKNLVVTTAKDAGLRWFEQGAGVVDVGRAVTRTVIGPAVTSFGRTERDQRATAPVTRELTYANTGDRPLTLNLGLSVQPWDGTAVGGIKLDTTSVSIPPRSTKTVHLTDYPDTGPSGVYGGTVVATTADGATAVRTPISTYNAPQLYTLTLRMFDSTGNPAQLASAQLIDDSAGAANRNDPFLDQISRPADLVNGVARFSVPAGTYSALGWTLERGPKVRQWSALSASELRVPATSEIALKAADTVPVRLVTPTPTDQRDRTVMLRRVIPAGPGTGGYIGESGFVAAGGDWDIRVSPVAGTAHGSISLQDTATLAQAAVRLTADGFRADALQPSYDVPTLTAKWPGDRSLPVVYGSAGTAEDLAKLDVKGKAVLARIPVPPDAPDALDALTEGAANAAKAAADAGAAALLPYAGLPDALPIPGLASTSLPTLSPDWTQGEALRAKGSVALRLRVQAVPDAMYNLSYLDPNGVSKEHVRRVDPATLVATKTSYHADQPGLSGQKTWYPFPGGLWKTQPVQGTRIPVPGTWTEYTGPVDDQMVWKRVVTLSGNDRTGKRASLAMNQQDTYRTGERTRPDEHWFGAALRTTAVELQPDHPARYPATADGWRVACSLCRGGDDPDLFVPAMQWVDGFGGAGHYTSPYENARYFATTTTRLSRDGTEIPRSNGDDPLALVPTYRLAPEKATYRLDVTDVLSPRPEIGAPSTTLFRYGTRTDTTWTFTSARSASPAPVGFACYPAGTACSFQPLILLDYRLPLDVTNRAPAGVPFTFDVAAAGHSGSRGGPVTGLKISASTDSGTTWTEAPARPRGNGIWSVTVEHPAAAGADGTVWLRAEARDASGDTVTQTVQRAYGLGAPPAAVSSRAR</sequence>
<evidence type="ECO:0000256" key="6">
    <source>
        <dbReference type="RuleBase" id="RU003355"/>
    </source>
</evidence>
<dbReference type="PROSITE" id="PS00136">
    <property type="entry name" value="SUBTILASE_ASP"/>
    <property type="match status" value="1"/>
</dbReference>
<feature type="active site" description="Charge relay system" evidence="5">
    <location>
        <position position="283"/>
    </location>
</feature>
<feature type="active site" description="Charge relay system" evidence="5">
    <location>
        <position position="251"/>
    </location>
</feature>